<dbReference type="STRING" id="71139.A0A059AXN2"/>
<organism evidence="3">
    <name type="scientific">Eucalyptus grandis</name>
    <name type="common">Flooded gum</name>
    <dbReference type="NCBI Taxonomy" id="71139"/>
    <lineage>
        <taxon>Eukaryota</taxon>
        <taxon>Viridiplantae</taxon>
        <taxon>Streptophyta</taxon>
        <taxon>Embryophyta</taxon>
        <taxon>Tracheophyta</taxon>
        <taxon>Spermatophyta</taxon>
        <taxon>Magnoliopsida</taxon>
        <taxon>eudicotyledons</taxon>
        <taxon>Gunneridae</taxon>
        <taxon>Pentapetalae</taxon>
        <taxon>rosids</taxon>
        <taxon>malvids</taxon>
        <taxon>Myrtales</taxon>
        <taxon>Myrtaceae</taxon>
        <taxon>Myrtoideae</taxon>
        <taxon>Eucalypteae</taxon>
        <taxon>Eucalyptus</taxon>
    </lineage>
</organism>
<evidence type="ECO:0000256" key="2">
    <source>
        <dbReference type="SAM" id="Phobius"/>
    </source>
</evidence>
<accession>A0A059AXN2</accession>
<dbReference type="AlphaFoldDB" id="A0A059AXN2"/>
<dbReference type="PANTHER" id="PTHR31210">
    <property type="entry name" value="OS06G0731900 PROTEIN"/>
    <property type="match status" value="1"/>
</dbReference>
<evidence type="ECO:0000256" key="1">
    <source>
        <dbReference type="SAM" id="MobiDB-lite"/>
    </source>
</evidence>
<gene>
    <name evidence="3" type="ORF">EUGRSUZ_H01384</name>
</gene>
<dbReference type="Gramene" id="KCW58742">
    <property type="protein sequence ID" value="KCW58742"/>
    <property type="gene ID" value="EUGRSUZ_H01384"/>
</dbReference>
<sequence>METEKPTVCRGFILENDKIPHDFGERGDVASPPLFLQRLPKPKDRSFSSKLSVYPTLHGNKRAGAFRLLPLSLSLSLSLSFFCACWGTSMDIDSPNAASLFADQKCRKSCFSNILPAASLFCLALFIGSALLVSDHREKFSGWDWRRIDKSQSTKTSTCANQCRPRGSEVLPEGIVASSSDLEMRPLWDSAKGSPSSSSNLFAVAVGIKQKDLVNKMVTKFLSNDFVVMLFHYDGAVDEWKDLEWSDRVIHVSASNQTKWWFAKRFLHPDIVAEYNYIFLWDEDLGVEDFHPNKYISIIKTEGLEISQPALDPTKSEVHHQITARGRRTVVHRRTYKPGGHGKGCGSNSTAPPCTGWIEMMAPVFSRVAWRCVWYMIQNDLIHAWGLDTQLGYCAQGDRTKNVGIVDAEYIVHYNRPTLGGGNENKSDSQSHHDASETEKMESEAPSRSHKHDPRVEVRRQSYIELAVFRKRWKKAVKEDVCWTDPYPQAAADNIMA</sequence>
<reference evidence="3" key="1">
    <citation type="submission" date="2013-07" db="EMBL/GenBank/DDBJ databases">
        <title>The genome of Eucalyptus grandis.</title>
        <authorList>
            <person name="Schmutz J."/>
            <person name="Hayes R."/>
            <person name="Myburg A."/>
            <person name="Tuskan G."/>
            <person name="Grattapaglia D."/>
            <person name="Rokhsar D.S."/>
        </authorList>
    </citation>
    <scope>NUCLEOTIDE SEQUENCE</scope>
    <source>
        <tissue evidence="3">Leaf extractions</tissue>
    </source>
</reference>
<keyword evidence="2" id="KW-1133">Transmembrane helix</keyword>
<dbReference type="InParanoid" id="A0A059AXN2"/>
<evidence type="ECO:0000313" key="3">
    <source>
        <dbReference type="EMBL" id="KCW58742.1"/>
    </source>
</evidence>
<feature type="compositionally biased region" description="Basic and acidic residues" evidence="1">
    <location>
        <begin position="425"/>
        <end position="447"/>
    </location>
</feature>
<keyword evidence="2" id="KW-0812">Transmembrane</keyword>
<feature type="transmembrane region" description="Helical" evidence="2">
    <location>
        <begin position="114"/>
        <end position="133"/>
    </location>
</feature>
<dbReference type="eggNOG" id="ENOG502QQAA">
    <property type="taxonomic scope" value="Eukaryota"/>
</dbReference>
<proteinExistence type="predicted"/>
<dbReference type="Pfam" id="PF05212">
    <property type="entry name" value="DUF707"/>
    <property type="match status" value="1"/>
</dbReference>
<feature type="region of interest" description="Disordered" evidence="1">
    <location>
        <begin position="417"/>
        <end position="455"/>
    </location>
</feature>
<protein>
    <submittedName>
        <fullName evidence="3">Uncharacterized protein</fullName>
    </submittedName>
</protein>
<keyword evidence="2" id="KW-0472">Membrane</keyword>
<dbReference type="OMA" id="TRCDYTS"/>
<dbReference type="PANTHER" id="PTHR31210:SF74">
    <property type="entry name" value="LYSINE KETOGLUTARATE REDUCTASE TRANS-SPLICING-LIKE PROTEIN"/>
    <property type="match status" value="1"/>
</dbReference>
<name>A0A059AXN2_EUCGR</name>
<dbReference type="EMBL" id="KK198760">
    <property type="protein sequence ID" value="KCW58742.1"/>
    <property type="molecule type" value="Genomic_DNA"/>
</dbReference>
<dbReference type="InterPro" id="IPR007877">
    <property type="entry name" value="DUF707"/>
</dbReference>